<keyword evidence="4 6" id="KW-0067">ATP-binding</keyword>
<evidence type="ECO:0000256" key="3">
    <source>
        <dbReference type="ARBA" id="ARBA00022741"/>
    </source>
</evidence>
<dbReference type="GO" id="GO:0005524">
    <property type="term" value="F:ATP binding"/>
    <property type="evidence" value="ECO:0007669"/>
    <property type="project" value="UniProtKB-KW"/>
</dbReference>
<evidence type="ECO:0000313" key="7">
    <source>
        <dbReference type="Proteomes" id="UP000018296"/>
    </source>
</evidence>
<dbReference type="STRING" id="1395513.P343_10815"/>
<dbReference type="InterPro" id="IPR027417">
    <property type="entry name" value="P-loop_NTPase"/>
</dbReference>
<comment type="similarity">
    <text evidence="1">Belongs to the ABC transporter superfamily.</text>
</comment>
<dbReference type="InterPro" id="IPR003593">
    <property type="entry name" value="AAA+_ATPase"/>
</dbReference>
<reference evidence="6 7" key="1">
    <citation type="journal article" date="2013" name="Genome Announc.">
        <title>Genome Sequence of Sporolactobacillus laevolacticus DSM442, an Efficient Polymer-Grade D-Lactate Producer from Agricultural Waste Cottonseed as a Nitrogen Source.</title>
        <authorList>
            <person name="Wang H."/>
            <person name="Wang L."/>
            <person name="Ju J."/>
            <person name="Yu B."/>
            <person name="Ma Y."/>
        </authorList>
    </citation>
    <scope>NUCLEOTIDE SEQUENCE [LARGE SCALE GENOMIC DNA]</scope>
    <source>
        <strain evidence="6 7">DSM 442</strain>
    </source>
</reference>
<dbReference type="PATRIC" id="fig|1395513.3.peg.2184"/>
<dbReference type="InterPro" id="IPR017871">
    <property type="entry name" value="ABC_transporter-like_CS"/>
</dbReference>
<evidence type="ECO:0000256" key="1">
    <source>
        <dbReference type="ARBA" id="ARBA00005417"/>
    </source>
</evidence>
<dbReference type="PANTHER" id="PTHR42711">
    <property type="entry name" value="ABC TRANSPORTER ATP-BINDING PROTEIN"/>
    <property type="match status" value="1"/>
</dbReference>
<protein>
    <submittedName>
        <fullName evidence="6">Sodium ABC transporter ATP-binding protein</fullName>
    </submittedName>
</protein>
<dbReference type="Pfam" id="PF13732">
    <property type="entry name" value="DrrA1-3_C"/>
    <property type="match status" value="1"/>
</dbReference>
<dbReference type="AlphaFoldDB" id="V6IYE8"/>
<dbReference type="PROSITE" id="PS00211">
    <property type="entry name" value="ABC_TRANSPORTER_1"/>
    <property type="match status" value="1"/>
</dbReference>
<dbReference type="PANTHER" id="PTHR42711:SF5">
    <property type="entry name" value="ABC TRANSPORTER ATP-BINDING PROTEIN NATA"/>
    <property type="match status" value="1"/>
</dbReference>
<feature type="domain" description="ABC transporter" evidence="5">
    <location>
        <begin position="3"/>
        <end position="230"/>
    </location>
</feature>
<dbReference type="SUPFAM" id="SSF52540">
    <property type="entry name" value="P-loop containing nucleoside triphosphate hydrolases"/>
    <property type="match status" value="1"/>
</dbReference>
<keyword evidence="7" id="KW-1185">Reference proteome</keyword>
<dbReference type="eggNOG" id="COG4152">
    <property type="taxonomic scope" value="Bacteria"/>
</dbReference>
<dbReference type="InterPro" id="IPR003439">
    <property type="entry name" value="ABC_transporter-like_ATP-bd"/>
</dbReference>
<dbReference type="GO" id="GO:0016887">
    <property type="term" value="F:ATP hydrolysis activity"/>
    <property type="evidence" value="ECO:0007669"/>
    <property type="project" value="InterPro"/>
</dbReference>
<dbReference type="Gene3D" id="3.40.50.300">
    <property type="entry name" value="P-loop containing nucleotide triphosphate hydrolases"/>
    <property type="match status" value="1"/>
</dbReference>
<evidence type="ECO:0000256" key="2">
    <source>
        <dbReference type="ARBA" id="ARBA00022448"/>
    </source>
</evidence>
<keyword evidence="3" id="KW-0547">Nucleotide-binding</keyword>
<dbReference type="Proteomes" id="UP000018296">
    <property type="component" value="Unassembled WGS sequence"/>
</dbReference>
<keyword evidence="2" id="KW-0813">Transport</keyword>
<proteinExistence type="inferred from homology"/>
<accession>V6IYE8</accession>
<comment type="caution">
    <text evidence="6">The sequence shown here is derived from an EMBL/GenBank/DDBJ whole genome shotgun (WGS) entry which is preliminary data.</text>
</comment>
<gene>
    <name evidence="6" type="ORF">P343_10815</name>
</gene>
<name>V6IYE8_9BACL</name>
<organism evidence="6 7">
    <name type="scientific">Sporolactobacillus laevolacticus DSM 442</name>
    <dbReference type="NCBI Taxonomy" id="1395513"/>
    <lineage>
        <taxon>Bacteria</taxon>
        <taxon>Bacillati</taxon>
        <taxon>Bacillota</taxon>
        <taxon>Bacilli</taxon>
        <taxon>Bacillales</taxon>
        <taxon>Sporolactobacillaceae</taxon>
        <taxon>Sporolactobacillus</taxon>
    </lineage>
</organism>
<evidence type="ECO:0000313" key="6">
    <source>
        <dbReference type="EMBL" id="EST11741.1"/>
    </source>
</evidence>
<dbReference type="InterPro" id="IPR050763">
    <property type="entry name" value="ABC_transporter_ATP-binding"/>
</dbReference>
<dbReference type="PROSITE" id="PS50893">
    <property type="entry name" value="ABC_TRANSPORTER_2"/>
    <property type="match status" value="1"/>
</dbReference>
<evidence type="ECO:0000256" key="4">
    <source>
        <dbReference type="ARBA" id="ARBA00022840"/>
    </source>
</evidence>
<evidence type="ECO:0000259" key="5">
    <source>
        <dbReference type="PROSITE" id="PS50893"/>
    </source>
</evidence>
<dbReference type="SMART" id="SM00382">
    <property type="entry name" value="AAA"/>
    <property type="match status" value="1"/>
</dbReference>
<dbReference type="EMBL" id="AWTC01000009">
    <property type="protein sequence ID" value="EST11741.1"/>
    <property type="molecule type" value="Genomic_DNA"/>
</dbReference>
<dbReference type="InterPro" id="IPR025302">
    <property type="entry name" value="DrrA1/2-like_C"/>
</dbReference>
<dbReference type="OrthoDB" id="9801987at2"/>
<sequence>MTLTIDHLTKKFQSFTAVNDLQFTAEKGEIFGLIGQNGAGKTTTFRMILNLLTPTTGLIKWDDKPVHALDRDRIGYLPEERGLYPKMPVEEQLLFFGKLRGKSTRELKTDIQYWLDRFELTDKRKSLTETLSKGNQQKVQLIASLIHKPRLLILDEPFSGLDPVNASLLKDAILELKQHGTAIIFSSHRMDHVEELCDHICLLKHGTSLFSGAIVNLKRQYGKINLTLRGNFTEEDLSKLPGVVSVSKEKEMYRLLLGREEDAQPIFKTVTKNGFIERFSLDYLSLEELFKRKVAGDHV</sequence>
<dbReference type="RefSeq" id="WP_023510412.1">
    <property type="nucleotide sequence ID" value="NZ_AWTC01000009.1"/>
</dbReference>
<dbReference type="Pfam" id="PF00005">
    <property type="entry name" value="ABC_tran"/>
    <property type="match status" value="1"/>
</dbReference>